<dbReference type="Proteomes" id="UP000296159">
    <property type="component" value="Unassembled WGS sequence"/>
</dbReference>
<feature type="region of interest" description="Disordered" evidence="1">
    <location>
        <begin position="48"/>
        <end position="74"/>
    </location>
</feature>
<evidence type="ECO:0000313" key="3">
    <source>
        <dbReference type="Proteomes" id="UP000296159"/>
    </source>
</evidence>
<reference evidence="2 3" key="1">
    <citation type="submission" date="2018-04" db="EMBL/GenBank/DDBJ databases">
        <title>Brenneria corticis sp.nov.</title>
        <authorList>
            <person name="Li Y."/>
        </authorList>
    </citation>
    <scope>NUCLEOTIDE SEQUENCE [LARGE SCALE GENOMIC DNA]</scope>
    <source>
        <strain evidence="2 3">CFCC 11842</strain>
    </source>
</reference>
<feature type="compositionally biased region" description="Basic residues" evidence="1">
    <location>
        <begin position="49"/>
        <end position="60"/>
    </location>
</feature>
<comment type="caution">
    <text evidence="2">The sequence shown here is derived from an EMBL/GenBank/DDBJ whole genome shotgun (WGS) entry which is preliminary data.</text>
</comment>
<sequence>MCILVLGSFLILFLFLSGVRNYAEVDDPANAPQGSGASQCRVGNASLAVRKRGRPPKAPRQRRDFSHKPGSGGWWRLNHPASGACYDVA</sequence>
<evidence type="ECO:0000313" key="2">
    <source>
        <dbReference type="EMBL" id="PWC12593.1"/>
    </source>
</evidence>
<gene>
    <name evidence="2" type="ORF">DDT56_17035</name>
</gene>
<organism evidence="2 3">
    <name type="scientific">Brenneria corticis</name>
    <dbReference type="NCBI Taxonomy" id="2173106"/>
    <lineage>
        <taxon>Bacteria</taxon>
        <taxon>Pseudomonadati</taxon>
        <taxon>Pseudomonadota</taxon>
        <taxon>Gammaproteobacteria</taxon>
        <taxon>Enterobacterales</taxon>
        <taxon>Pectobacteriaceae</taxon>
        <taxon>Brenneria</taxon>
    </lineage>
</organism>
<dbReference type="EMBL" id="QDKH01000022">
    <property type="protein sequence ID" value="PWC12593.1"/>
    <property type="molecule type" value="Genomic_DNA"/>
</dbReference>
<keyword evidence="3" id="KW-1185">Reference proteome</keyword>
<name>A0A2U1TT62_9GAMM</name>
<proteinExistence type="predicted"/>
<protein>
    <submittedName>
        <fullName evidence="2">Uncharacterized protein</fullName>
    </submittedName>
</protein>
<evidence type="ECO:0000256" key="1">
    <source>
        <dbReference type="SAM" id="MobiDB-lite"/>
    </source>
</evidence>
<dbReference type="AlphaFoldDB" id="A0A2U1TT62"/>
<accession>A0A2U1TT62</accession>